<dbReference type="EMBL" id="QRBI01000002">
    <property type="protein sequence ID" value="RMC22978.1"/>
    <property type="molecule type" value="Genomic_DNA"/>
</dbReference>
<dbReference type="Gene3D" id="3.80.10.10">
    <property type="entry name" value="Ribonuclease Inhibitor"/>
    <property type="match status" value="1"/>
</dbReference>
<dbReference type="STRING" id="333673.A0A3M0LC47"/>
<organism evidence="1 2">
    <name type="scientific">Hirundo rustica rustica</name>
    <dbReference type="NCBI Taxonomy" id="333673"/>
    <lineage>
        <taxon>Eukaryota</taxon>
        <taxon>Metazoa</taxon>
        <taxon>Chordata</taxon>
        <taxon>Craniata</taxon>
        <taxon>Vertebrata</taxon>
        <taxon>Euteleostomi</taxon>
        <taxon>Archelosauria</taxon>
        <taxon>Archosauria</taxon>
        <taxon>Dinosauria</taxon>
        <taxon>Saurischia</taxon>
        <taxon>Theropoda</taxon>
        <taxon>Coelurosauria</taxon>
        <taxon>Aves</taxon>
        <taxon>Neognathae</taxon>
        <taxon>Neoaves</taxon>
        <taxon>Telluraves</taxon>
        <taxon>Australaves</taxon>
        <taxon>Passeriformes</taxon>
        <taxon>Sylvioidea</taxon>
        <taxon>Hirundinidae</taxon>
        <taxon>Hirundo</taxon>
    </lineage>
</organism>
<accession>A0A3M0LC47</accession>
<comment type="caution">
    <text evidence="1">The sequence shown here is derived from an EMBL/GenBank/DDBJ whole genome shotgun (WGS) entry which is preliminary data.</text>
</comment>
<name>A0A3M0LC47_HIRRU</name>
<evidence type="ECO:0000313" key="2">
    <source>
        <dbReference type="Proteomes" id="UP000269221"/>
    </source>
</evidence>
<protein>
    <submittedName>
        <fullName evidence="1">Uncharacterized protein</fullName>
    </submittedName>
</protein>
<reference evidence="1 2" key="1">
    <citation type="submission" date="2018-07" db="EMBL/GenBank/DDBJ databases">
        <title>A high quality draft genome assembly of the barn swallow (H. rustica rustica).</title>
        <authorList>
            <person name="Formenti G."/>
            <person name="Chiara M."/>
            <person name="Poveda L."/>
            <person name="Francoijs K.-J."/>
            <person name="Bonisoli-Alquati A."/>
            <person name="Canova L."/>
            <person name="Gianfranceschi L."/>
            <person name="Horner D.S."/>
            <person name="Saino N."/>
        </authorList>
    </citation>
    <scope>NUCLEOTIDE SEQUENCE [LARGE SCALE GENOMIC DNA]</scope>
    <source>
        <strain evidence="1">Chelidonia</strain>
        <tissue evidence="1">Blood</tissue>
    </source>
</reference>
<keyword evidence="2" id="KW-1185">Reference proteome</keyword>
<gene>
    <name evidence="1" type="ORF">DUI87_00005</name>
</gene>
<dbReference type="OrthoDB" id="5859291at2759"/>
<proteinExistence type="predicted"/>
<sequence>MAALRAVFGAAALAPPRRSPGAAPAAAPARGGLDLSGTPVTYGGLDNLVSLAHLAHLDLSGCPHLSDWALGRLHVFSGTLQHLALARCPQVSERGLAALHHLSSLRSLDLSGIPVPSPGRFRALLEAALPGCRILGLEEPRE</sequence>
<dbReference type="SUPFAM" id="SSF52047">
    <property type="entry name" value="RNI-like"/>
    <property type="match status" value="1"/>
</dbReference>
<dbReference type="Proteomes" id="UP000269221">
    <property type="component" value="Unassembled WGS sequence"/>
</dbReference>
<dbReference type="AlphaFoldDB" id="A0A3M0LC47"/>
<dbReference type="InterPro" id="IPR032675">
    <property type="entry name" value="LRR_dom_sf"/>
</dbReference>
<evidence type="ECO:0000313" key="1">
    <source>
        <dbReference type="EMBL" id="RMC22978.1"/>
    </source>
</evidence>